<sequence>MWQRYEAEITVKTYTRFEVLSNICQECNKVACACDNDNLLIDINGTCSKSLINNNVDSVCVINNMEVLPEANECVNANKGEIAGEKGSGLQIECKRINGPQLLSSFGLQKRGLKIANLNIQHILPKIEEIRLILNEKKSLHILGLCETFLNP</sequence>
<gene>
    <name evidence="1" type="ORF">MEDL_821</name>
</gene>
<name>A0A8S3PPQ0_MYTED</name>
<protein>
    <submittedName>
        <fullName evidence="1">Uncharacterized protein</fullName>
    </submittedName>
</protein>
<dbReference type="OrthoDB" id="10415561at2759"/>
<keyword evidence="2" id="KW-1185">Reference proteome</keyword>
<proteinExistence type="predicted"/>
<dbReference type="Proteomes" id="UP000683360">
    <property type="component" value="Unassembled WGS sequence"/>
</dbReference>
<organism evidence="1 2">
    <name type="scientific">Mytilus edulis</name>
    <name type="common">Blue mussel</name>
    <dbReference type="NCBI Taxonomy" id="6550"/>
    <lineage>
        <taxon>Eukaryota</taxon>
        <taxon>Metazoa</taxon>
        <taxon>Spiralia</taxon>
        <taxon>Lophotrochozoa</taxon>
        <taxon>Mollusca</taxon>
        <taxon>Bivalvia</taxon>
        <taxon>Autobranchia</taxon>
        <taxon>Pteriomorphia</taxon>
        <taxon>Mytilida</taxon>
        <taxon>Mytiloidea</taxon>
        <taxon>Mytilidae</taxon>
        <taxon>Mytilinae</taxon>
        <taxon>Mytilus</taxon>
    </lineage>
</organism>
<dbReference type="AlphaFoldDB" id="A0A8S3PPQ0"/>
<dbReference type="EMBL" id="CAJPWZ010000072">
    <property type="protein sequence ID" value="CAG2185221.1"/>
    <property type="molecule type" value="Genomic_DNA"/>
</dbReference>
<reference evidence="1" key="1">
    <citation type="submission" date="2021-03" db="EMBL/GenBank/DDBJ databases">
        <authorList>
            <person name="Bekaert M."/>
        </authorList>
    </citation>
    <scope>NUCLEOTIDE SEQUENCE</scope>
</reference>
<accession>A0A8S3PPQ0</accession>
<evidence type="ECO:0000313" key="1">
    <source>
        <dbReference type="EMBL" id="CAG2185221.1"/>
    </source>
</evidence>
<evidence type="ECO:0000313" key="2">
    <source>
        <dbReference type="Proteomes" id="UP000683360"/>
    </source>
</evidence>
<comment type="caution">
    <text evidence="1">The sequence shown here is derived from an EMBL/GenBank/DDBJ whole genome shotgun (WGS) entry which is preliminary data.</text>
</comment>